<dbReference type="Proteomes" id="UP000684084">
    <property type="component" value="Unassembled WGS sequence"/>
</dbReference>
<evidence type="ECO:0000256" key="1">
    <source>
        <dbReference type="SAM" id="MobiDB-lite"/>
    </source>
</evidence>
<dbReference type="AlphaFoldDB" id="A0A915YPQ6"/>
<accession>A0A915YPQ6</accession>
<dbReference type="EMBL" id="CAGKOT010000001">
    <property type="protein sequence ID" value="CAB5303184.1"/>
    <property type="molecule type" value="Genomic_DNA"/>
</dbReference>
<feature type="region of interest" description="Disordered" evidence="1">
    <location>
        <begin position="1"/>
        <end position="25"/>
    </location>
</feature>
<organism evidence="2 3">
    <name type="scientific">Rhizophagus irregularis</name>
    <dbReference type="NCBI Taxonomy" id="588596"/>
    <lineage>
        <taxon>Eukaryota</taxon>
        <taxon>Fungi</taxon>
        <taxon>Fungi incertae sedis</taxon>
        <taxon>Mucoromycota</taxon>
        <taxon>Glomeromycotina</taxon>
        <taxon>Glomeromycetes</taxon>
        <taxon>Glomerales</taxon>
        <taxon>Glomeraceae</taxon>
        <taxon>Rhizophagus</taxon>
    </lineage>
</organism>
<dbReference type="OrthoDB" id="2304771at2759"/>
<comment type="caution">
    <text evidence="2">The sequence shown here is derived from an EMBL/GenBank/DDBJ whole genome shotgun (WGS) entry which is preliminary data.</text>
</comment>
<name>A0A915YPQ6_9GLOM</name>
<reference evidence="2" key="1">
    <citation type="submission" date="2020-05" db="EMBL/GenBank/DDBJ databases">
        <authorList>
            <person name="Rincon C."/>
            <person name="Sanders R I."/>
            <person name="Robbins C."/>
            <person name="Chaturvedi A."/>
        </authorList>
    </citation>
    <scope>NUCLEOTIDE SEQUENCE</scope>
    <source>
        <strain evidence="2">CHB12</strain>
    </source>
</reference>
<proteinExistence type="predicted"/>
<gene>
    <name evidence="2" type="ORF">CHRIB12_LOCUS1017</name>
</gene>
<evidence type="ECO:0000313" key="3">
    <source>
        <dbReference type="Proteomes" id="UP000684084"/>
    </source>
</evidence>
<protein>
    <submittedName>
        <fullName evidence="2">Uncharacterized protein</fullName>
    </submittedName>
</protein>
<evidence type="ECO:0000313" key="2">
    <source>
        <dbReference type="EMBL" id="CAB5303184.1"/>
    </source>
</evidence>
<sequence>MSPAHAMTLEEVESKPSRKAKRAIGKDEKIKLQKGTAVRYLLKPGELEGDHRRRATDPYWSLRVYKIKRVVIEKNPPQPILYYLENGPIESTAHLMGRNPKRPFKFEELQVIEEPDKIEYPPDEFMRKYHPTGFVHYVQVANDKLTKADQYAKKRGGHCLEKTGQINGHNLDQIMKYVIFAVDEFKPSKKYQGDPHAPVWPFRIIVAGASNSDKSKPYYEDITFSTLTPDKIPDPKKFNIKRSKLTIFEDVYTDPPAIQKKIIPYFSRGRHENISSIYVSQKFHRIPTDIRENATHIVLFSGGGSTRKLADIISPYTDADLHKASKVIDGYLRQKEFVVIDINKPRSESFSLRWDTPLNLEKEIESLGNTSN</sequence>